<feature type="region of interest" description="Disordered" evidence="1">
    <location>
        <begin position="83"/>
        <end position="123"/>
    </location>
</feature>
<name>A0AA43QRI6_9LECA</name>
<dbReference type="EMBL" id="JAPUFD010000014">
    <property type="protein sequence ID" value="MDI1491217.1"/>
    <property type="molecule type" value="Genomic_DNA"/>
</dbReference>
<accession>A0AA43QRI6</accession>
<protein>
    <submittedName>
        <fullName evidence="2">Uncharacterized protein</fullName>
    </submittedName>
</protein>
<gene>
    <name evidence="2" type="ORF">OHK93_002424</name>
</gene>
<feature type="compositionally biased region" description="Acidic residues" evidence="1">
    <location>
        <begin position="100"/>
        <end position="109"/>
    </location>
</feature>
<evidence type="ECO:0000313" key="2">
    <source>
        <dbReference type="EMBL" id="MDI1491217.1"/>
    </source>
</evidence>
<dbReference type="AlphaFoldDB" id="A0AA43QRI6"/>
<sequence>MQLHTKIRMGPFSKQHPNFGLMKLINPYKQLRPNTIWSPGAYQQQHSTTDAVHSTFVDNFTKTFSASLPVWSRRFTTSSLIRKSSCEGGKDGEGKREEDGEKDGEEDEGSASSSKYPTYAGERHVPGVHHSELKGQGRNAGWEDIRVVLTLHLDKQNRKRRVWFTFDGPQPTKAELKLAWPHGGKTIARRKLRDDEEDVYRPVIEAMDEPREFIVSEKTSSEGRKFWREIIKRGESNDEEGEEEWHEWMEEEGHFKEIERLMQKD</sequence>
<feature type="compositionally biased region" description="Basic and acidic residues" evidence="1">
    <location>
        <begin position="84"/>
        <end position="99"/>
    </location>
</feature>
<evidence type="ECO:0000313" key="3">
    <source>
        <dbReference type="Proteomes" id="UP001161017"/>
    </source>
</evidence>
<dbReference type="Proteomes" id="UP001161017">
    <property type="component" value="Unassembled WGS sequence"/>
</dbReference>
<reference evidence="2" key="1">
    <citation type="journal article" date="2023" name="Genome Biol. Evol.">
        <title>First Whole Genome Sequence and Flow Cytometry Genome Size Data for the Lichen-Forming Fungus Ramalina farinacea (Ascomycota).</title>
        <authorList>
            <person name="Llewellyn T."/>
            <person name="Mian S."/>
            <person name="Hill R."/>
            <person name="Leitch I.J."/>
            <person name="Gaya E."/>
        </authorList>
    </citation>
    <scope>NUCLEOTIDE SEQUENCE</scope>
    <source>
        <strain evidence="2">LIQ254RAFAR</strain>
    </source>
</reference>
<comment type="caution">
    <text evidence="2">The sequence shown here is derived from an EMBL/GenBank/DDBJ whole genome shotgun (WGS) entry which is preliminary data.</text>
</comment>
<keyword evidence="3" id="KW-1185">Reference proteome</keyword>
<organism evidence="2 3">
    <name type="scientific">Ramalina farinacea</name>
    <dbReference type="NCBI Taxonomy" id="258253"/>
    <lineage>
        <taxon>Eukaryota</taxon>
        <taxon>Fungi</taxon>
        <taxon>Dikarya</taxon>
        <taxon>Ascomycota</taxon>
        <taxon>Pezizomycotina</taxon>
        <taxon>Lecanoromycetes</taxon>
        <taxon>OSLEUM clade</taxon>
        <taxon>Lecanoromycetidae</taxon>
        <taxon>Lecanorales</taxon>
        <taxon>Lecanorineae</taxon>
        <taxon>Ramalinaceae</taxon>
        <taxon>Ramalina</taxon>
    </lineage>
</organism>
<proteinExistence type="predicted"/>
<evidence type="ECO:0000256" key="1">
    <source>
        <dbReference type="SAM" id="MobiDB-lite"/>
    </source>
</evidence>